<feature type="transmembrane region" description="Helical" evidence="1">
    <location>
        <begin position="185"/>
        <end position="202"/>
    </location>
</feature>
<gene>
    <name evidence="2" type="ORF">ES724_04730</name>
</gene>
<proteinExistence type="predicted"/>
<organism evidence="2 3">
    <name type="scientific">Gillisia hiemivivida</name>
    <dbReference type="NCBI Taxonomy" id="291190"/>
    <lineage>
        <taxon>Bacteria</taxon>
        <taxon>Pseudomonadati</taxon>
        <taxon>Bacteroidota</taxon>
        <taxon>Flavobacteriia</taxon>
        <taxon>Flavobacteriales</taxon>
        <taxon>Flavobacteriaceae</taxon>
        <taxon>Gillisia</taxon>
    </lineage>
</organism>
<accession>A0A5C6ZZF0</accession>
<dbReference type="RefSeq" id="WP_146930264.1">
    <property type="nucleotide sequence ID" value="NZ_CBCSHZ010000003.1"/>
</dbReference>
<sequence length="235" mass="25441">MIWNIILYAGFSGITVFIGGLLAKSFNHRVKDSPVKDEITHTIIAIGGGIILSAVALVLIPRGMEKLALWELLLSFGLGAILFYYIDKILAKKVGKMATLLAMCMDFIPESIALGAVFAEDYSIAVLLAIFIGLQNLPEAFNSYRDMVVSGFSEKKTLIVFFLLSFSGIVAALAGHLFLSSYPKTTAHLMMFASGGILYLLFQDIAPQSKLKNNYAISLGATLGFAMGMIGEKLI</sequence>
<dbReference type="AlphaFoldDB" id="A0A5C6ZZF0"/>
<name>A0A5C6ZZF0_9FLAO</name>
<protein>
    <submittedName>
        <fullName evidence="2">Divalent cation transporter</fullName>
    </submittedName>
</protein>
<reference evidence="2 3" key="1">
    <citation type="submission" date="2019-08" db="EMBL/GenBank/DDBJ databases">
        <title>Genome sequence of Gillisia hiemivivida IC154 (type strain).</title>
        <authorList>
            <person name="Bowman J.P."/>
        </authorList>
    </citation>
    <scope>NUCLEOTIDE SEQUENCE [LARGE SCALE GENOMIC DNA]</scope>
    <source>
        <strain evidence="2 3">IC154</strain>
    </source>
</reference>
<feature type="transmembrane region" description="Helical" evidence="1">
    <location>
        <begin position="214"/>
        <end position="231"/>
    </location>
</feature>
<evidence type="ECO:0000313" key="2">
    <source>
        <dbReference type="EMBL" id="TXD94783.1"/>
    </source>
</evidence>
<keyword evidence="1" id="KW-1133">Transmembrane helix</keyword>
<evidence type="ECO:0000256" key="1">
    <source>
        <dbReference type="SAM" id="Phobius"/>
    </source>
</evidence>
<dbReference type="Proteomes" id="UP000321367">
    <property type="component" value="Unassembled WGS sequence"/>
</dbReference>
<feature type="transmembrane region" description="Helical" evidence="1">
    <location>
        <begin position="43"/>
        <end position="61"/>
    </location>
</feature>
<keyword evidence="1" id="KW-0472">Membrane</keyword>
<feature type="transmembrane region" description="Helical" evidence="1">
    <location>
        <begin position="6"/>
        <end position="23"/>
    </location>
</feature>
<dbReference type="EMBL" id="VORY01000003">
    <property type="protein sequence ID" value="TXD94783.1"/>
    <property type="molecule type" value="Genomic_DNA"/>
</dbReference>
<comment type="caution">
    <text evidence="2">The sequence shown here is derived from an EMBL/GenBank/DDBJ whole genome shotgun (WGS) entry which is preliminary data.</text>
</comment>
<evidence type="ECO:0000313" key="3">
    <source>
        <dbReference type="Proteomes" id="UP000321367"/>
    </source>
</evidence>
<keyword evidence="1" id="KW-0812">Transmembrane</keyword>
<feature type="transmembrane region" description="Helical" evidence="1">
    <location>
        <begin position="122"/>
        <end position="138"/>
    </location>
</feature>
<feature type="transmembrane region" description="Helical" evidence="1">
    <location>
        <begin position="67"/>
        <end position="86"/>
    </location>
</feature>
<dbReference type="OrthoDB" id="5766358at2"/>
<feature type="transmembrane region" description="Helical" evidence="1">
    <location>
        <begin position="158"/>
        <end position="179"/>
    </location>
</feature>
<keyword evidence="3" id="KW-1185">Reference proteome</keyword>